<dbReference type="Proteomes" id="UP000246085">
    <property type="component" value="Chromosome BRAD3257"/>
</dbReference>
<reference evidence="2 3" key="1">
    <citation type="submission" date="2018-03" db="EMBL/GenBank/DDBJ databases">
        <authorList>
            <person name="Gully D."/>
        </authorList>
    </citation>
    <scope>NUCLEOTIDE SEQUENCE [LARGE SCALE GENOMIC DNA]</scope>
    <source>
        <strain evidence="2">ORS3257</strain>
    </source>
</reference>
<dbReference type="InterPro" id="IPR052512">
    <property type="entry name" value="4CMD/NDH-1_regulator"/>
</dbReference>
<dbReference type="PANTHER" id="PTHR33570:SF2">
    <property type="entry name" value="CARBOXYMUCONOLACTONE DECARBOXYLASE-LIKE DOMAIN-CONTAINING PROTEIN"/>
    <property type="match status" value="1"/>
</dbReference>
<name>A0A2U3Q3E7_9BRAD</name>
<evidence type="ECO:0000313" key="3">
    <source>
        <dbReference type="Proteomes" id="UP000246085"/>
    </source>
</evidence>
<protein>
    <submittedName>
        <fullName evidence="2">Carboxymuconolactone decarboxylase</fullName>
    </submittedName>
</protein>
<dbReference type="AlphaFoldDB" id="A0A2U3Q3E7"/>
<gene>
    <name evidence="2" type="ORF">BRAD3257_4951</name>
</gene>
<proteinExistence type="predicted"/>
<dbReference type="SUPFAM" id="SSF69118">
    <property type="entry name" value="AhpD-like"/>
    <property type="match status" value="1"/>
</dbReference>
<dbReference type="PANTHER" id="PTHR33570">
    <property type="entry name" value="4-CARBOXYMUCONOLACTONE DECARBOXYLASE FAMILY PROTEIN"/>
    <property type="match status" value="1"/>
</dbReference>
<evidence type="ECO:0000259" key="1">
    <source>
        <dbReference type="Pfam" id="PF02627"/>
    </source>
</evidence>
<sequence>MKPSTQEGLRVLAEIRGEAAAKSMAEKIGAVGAQGALAELSCDFVFAGVWSREGLSRAQRSLVTMGVLIALGLTEELGNHLQAGLANGLSRQEIDEAIIQAAPYAGLPAAWRAADRWRQILGEHRG</sequence>
<dbReference type="Pfam" id="PF02627">
    <property type="entry name" value="CMD"/>
    <property type="match status" value="1"/>
</dbReference>
<organism evidence="2 3">
    <name type="scientific">Bradyrhizobium vignae</name>
    <dbReference type="NCBI Taxonomy" id="1549949"/>
    <lineage>
        <taxon>Bacteria</taxon>
        <taxon>Pseudomonadati</taxon>
        <taxon>Pseudomonadota</taxon>
        <taxon>Alphaproteobacteria</taxon>
        <taxon>Hyphomicrobiales</taxon>
        <taxon>Nitrobacteraceae</taxon>
        <taxon>Bradyrhizobium</taxon>
    </lineage>
</organism>
<dbReference type="InterPro" id="IPR003779">
    <property type="entry name" value="CMD-like"/>
</dbReference>
<evidence type="ECO:0000313" key="2">
    <source>
        <dbReference type="EMBL" id="SPP95917.1"/>
    </source>
</evidence>
<dbReference type="EMBL" id="LS398110">
    <property type="protein sequence ID" value="SPP95917.1"/>
    <property type="molecule type" value="Genomic_DNA"/>
</dbReference>
<dbReference type="GO" id="GO:0051920">
    <property type="term" value="F:peroxiredoxin activity"/>
    <property type="evidence" value="ECO:0007669"/>
    <property type="project" value="InterPro"/>
</dbReference>
<feature type="domain" description="Carboxymuconolactone decarboxylase-like" evidence="1">
    <location>
        <begin position="37"/>
        <end position="115"/>
    </location>
</feature>
<dbReference type="InterPro" id="IPR029032">
    <property type="entry name" value="AhpD-like"/>
</dbReference>
<dbReference type="KEGG" id="bvz:BRAD3257_4951"/>
<accession>A0A2U3Q3E7</accession>
<dbReference type="Gene3D" id="1.20.1290.10">
    <property type="entry name" value="AhpD-like"/>
    <property type="match status" value="1"/>
</dbReference>